<dbReference type="GO" id="GO:0008483">
    <property type="term" value="F:transaminase activity"/>
    <property type="evidence" value="ECO:0007669"/>
    <property type="project" value="UniProtKB-KW"/>
</dbReference>
<accession>A0A934JSP0</accession>
<dbReference type="GO" id="GO:0030170">
    <property type="term" value="F:pyridoxal phosphate binding"/>
    <property type="evidence" value="ECO:0007669"/>
    <property type="project" value="InterPro"/>
</dbReference>
<sequence length="429" mass="45753">MMAEFDYVNSLIPGACFGTFKLPDELAFVVARGEGSTVWSTDGRVFLDYVLASGPMVLGHAHPKVVEAVRDQVSRGTSFYAMNEPAIELAAEVHRLIPCAEAVKFVGDGAEATFYCLRLARAFTGRDKVLKFEGAYHGHHDYALHGLKASGLPEYPGATPDSAGIPQAVTGTVLMAPFNNLGVTRQVVARHGSELAAIIVEPIQRALLPRPGFLDGLRELCDECGALLVFDEVVTGFRVALGGAQQLYNVTPDLCSLGKIVGGGLPLAVVAGRRDVVELSSPLASTGRAVYLSGTLNGNPLAAAAGLATLKVLTELDGPKWLEQIGTALADGLRDTAQRLSLPLQMMGPPAFPEPVFDTAEVSDYRTYSATNRRAAQQFGLELVRRGVFVHPAAKMYVSTAHTALQLDQTIEIAHDAMTAVRDQGLIQD</sequence>
<comment type="similarity">
    <text evidence="4">Belongs to the class-III pyridoxal-phosphate-dependent aminotransferase family. HemL subfamily.</text>
</comment>
<comment type="pathway">
    <text evidence="3">Porphyrin-containing compound metabolism; protoporphyrin-IX biosynthesis; 5-aminolevulinate from L-glutamyl-tRNA(Glu): step 2/2.</text>
</comment>
<dbReference type="FunFam" id="3.40.640.10:FF:000021">
    <property type="entry name" value="Glutamate-1-semialdehyde 2,1-aminomutase"/>
    <property type="match status" value="1"/>
</dbReference>
<evidence type="ECO:0000256" key="5">
    <source>
        <dbReference type="ARBA" id="ARBA00012143"/>
    </source>
</evidence>
<evidence type="ECO:0000256" key="2">
    <source>
        <dbReference type="ARBA" id="ARBA00001933"/>
    </source>
</evidence>
<dbReference type="InterPro" id="IPR015422">
    <property type="entry name" value="PyrdxlP-dep_Trfase_small"/>
</dbReference>
<evidence type="ECO:0000256" key="9">
    <source>
        <dbReference type="RuleBase" id="RU003560"/>
    </source>
</evidence>
<dbReference type="InterPro" id="IPR015421">
    <property type="entry name" value="PyrdxlP-dep_Trfase_major"/>
</dbReference>
<keyword evidence="7" id="KW-0413">Isomerase</keyword>
<evidence type="ECO:0000256" key="6">
    <source>
        <dbReference type="ARBA" id="ARBA00022898"/>
    </source>
</evidence>
<keyword evidence="10" id="KW-0808">Transferase</keyword>
<keyword evidence="8" id="KW-0627">Porphyrin biosynthesis</keyword>
<evidence type="ECO:0000256" key="8">
    <source>
        <dbReference type="ARBA" id="ARBA00023244"/>
    </source>
</evidence>
<proteinExistence type="inferred from homology"/>
<dbReference type="EMBL" id="JAEKNS010000061">
    <property type="protein sequence ID" value="MBJ7594297.1"/>
    <property type="molecule type" value="Genomic_DNA"/>
</dbReference>
<reference evidence="10 11" key="1">
    <citation type="submission" date="2020-10" db="EMBL/GenBank/DDBJ databases">
        <title>Ca. Dormibacterota MAGs.</title>
        <authorList>
            <person name="Montgomery K."/>
        </authorList>
    </citation>
    <scope>NUCLEOTIDE SEQUENCE [LARGE SCALE GENOMIC DNA]</scope>
    <source>
        <strain evidence="10">SC8812_S17_18</strain>
    </source>
</reference>
<evidence type="ECO:0000256" key="7">
    <source>
        <dbReference type="ARBA" id="ARBA00023235"/>
    </source>
</evidence>
<evidence type="ECO:0000256" key="1">
    <source>
        <dbReference type="ARBA" id="ARBA00001579"/>
    </source>
</evidence>
<dbReference type="Gene3D" id="3.40.640.10">
    <property type="entry name" value="Type I PLP-dependent aspartate aminotransferase-like (Major domain)"/>
    <property type="match status" value="1"/>
</dbReference>
<dbReference type="PANTHER" id="PTHR43713:SF3">
    <property type="entry name" value="GLUTAMATE-1-SEMIALDEHYDE 2,1-AMINOMUTASE 1, CHLOROPLASTIC-RELATED"/>
    <property type="match status" value="1"/>
</dbReference>
<evidence type="ECO:0000256" key="4">
    <source>
        <dbReference type="ARBA" id="ARBA00008981"/>
    </source>
</evidence>
<dbReference type="InterPro" id="IPR015424">
    <property type="entry name" value="PyrdxlP-dep_Trfase"/>
</dbReference>
<dbReference type="GO" id="GO:0042286">
    <property type="term" value="F:glutamate-1-semialdehyde 2,1-aminomutase activity"/>
    <property type="evidence" value="ECO:0007669"/>
    <property type="project" value="UniProtKB-EC"/>
</dbReference>
<dbReference type="PANTHER" id="PTHR43713">
    <property type="entry name" value="GLUTAMATE-1-SEMIALDEHYDE 2,1-AMINOMUTASE"/>
    <property type="match status" value="1"/>
</dbReference>
<dbReference type="Gene3D" id="3.90.1150.10">
    <property type="entry name" value="Aspartate Aminotransferase, domain 1"/>
    <property type="match status" value="1"/>
</dbReference>
<dbReference type="Proteomes" id="UP000606991">
    <property type="component" value="Unassembled WGS sequence"/>
</dbReference>
<dbReference type="InterPro" id="IPR005814">
    <property type="entry name" value="Aminotrans_3"/>
</dbReference>
<keyword evidence="10" id="KW-0032">Aminotransferase</keyword>
<dbReference type="AlphaFoldDB" id="A0A934JSP0"/>
<comment type="caution">
    <text evidence="10">The sequence shown here is derived from an EMBL/GenBank/DDBJ whole genome shotgun (WGS) entry which is preliminary data.</text>
</comment>
<dbReference type="SUPFAM" id="SSF53383">
    <property type="entry name" value="PLP-dependent transferases"/>
    <property type="match status" value="1"/>
</dbReference>
<organism evidence="10 11">
    <name type="scientific">Candidatus Aeolococcus gillhamiae</name>
    <dbReference type="NCBI Taxonomy" id="3127015"/>
    <lineage>
        <taxon>Bacteria</taxon>
        <taxon>Bacillati</taxon>
        <taxon>Candidatus Dormiibacterota</taxon>
        <taxon>Candidatus Dormibacteria</taxon>
        <taxon>Candidatus Aeolococcales</taxon>
        <taxon>Candidatus Aeolococcaceae</taxon>
        <taxon>Candidatus Aeolococcus</taxon>
    </lineage>
</organism>
<evidence type="ECO:0000313" key="10">
    <source>
        <dbReference type="EMBL" id="MBJ7594297.1"/>
    </source>
</evidence>
<evidence type="ECO:0000313" key="11">
    <source>
        <dbReference type="Proteomes" id="UP000606991"/>
    </source>
</evidence>
<dbReference type="EC" id="5.4.3.8" evidence="5"/>
<dbReference type="GO" id="GO:0006779">
    <property type="term" value="P:porphyrin-containing compound biosynthetic process"/>
    <property type="evidence" value="ECO:0007669"/>
    <property type="project" value="UniProtKB-KW"/>
</dbReference>
<comment type="catalytic activity">
    <reaction evidence="1">
        <text>(S)-4-amino-5-oxopentanoate = 5-aminolevulinate</text>
        <dbReference type="Rhea" id="RHEA:14265"/>
        <dbReference type="ChEBI" id="CHEBI:57501"/>
        <dbReference type="ChEBI" id="CHEBI:356416"/>
        <dbReference type="EC" id="5.4.3.8"/>
    </reaction>
</comment>
<keyword evidence="6 9" id="KW-0663">Pyridoxal phosphate</keyword>
<name>A0A934JSP0_9BACT</name>
<gene>
    <name evidence="10" type="ORF">JF886_05430</name>
</gene>
<evidence type="ECO:0000256" key="3">
    <source>
        <dbReference type="ARBA" id="ARBA00004819"/>
    </source>
</evidence>
<dbReference type="Pfam" id="PF00202">
    <property type="entry name" value="Aminotran_3"/>
    <property type="match status" value="1"/>
</dbReference>
<comment type="cofactor">
    <cofactor evidence="2">
        <name>pyridoxal 5'-phosphate</name>
        <dbReference type="ChEBI" id="CHEBI:597326"/>
    </cofactor>
</comment>
<protein>
    <recommendedName>
        <fullName evidence="5">glutamate-1-semialdehyde 2,1-aminomutase</fullName>
        <ecNumber evidence="5">5.4.3.8</ecNumber>
    </recommendedName>
</protein>